<gene>
    <name evidence="1" type="ORF">PXEA_LOCUS29018</name>
</gene>
<name>A0A448XFR8_9PLAT</name>
<protein>
    <submittedName>
        <fullName evidence="1">Uncharacterized protein</fullName>
    </submittedName>
</protein>
<dbReference type="Proteomes" id="UP000784294">
    <property type="component" value="Unassembled WGS sequence"/>
</dbReference>
<evidence type="ECO:0000313" key="2">
    <source>
        <dbReference type="Proteomes" id="UP000784294"/>
    </source>
</evidence>
<keyword evidence="2" id="KW-1185">Reference proteome</keyword>
<sequence>MASIATHIDAQLLVGNSYPFCPNPMVGVTLTAGQQPNEAFYTPPHLDSNFSYLHDHTIMTTATDSFSRSPQNVFTSAFSSCSSALSSSSPSSTSSSSSSATPFASSFLPSSFSLGSSLSAPDTSLAPNFASASCSAPSSASSSSSVSSSCSSSSLAAFSSPIEFYNATIYPPPLQLSDHDPGIIFQPESTEPDQGRVKKPEIAGCSLVQPGKISASISTENRHAHTIASSYLGALDSLGHTCDRLVATAVGSSTTSSLTRQDYDLDLDRRVGPTYTERSATLSSSSSSSLSSLPNHATTGFYALGKLASTETRSSKALQQHQHQ</sequence>
<feature type="non-terminal residue" evidence="1">
    <location>
        <position position="324"/>
    </location>
</feature>
<evidence type="ECO:0000313" key="1">
    <source>
        <dbReference type="EMBL" id="VEL35578.1"/>
    </source>
</evidence>
<accession>A0A448XFR8</accession>
<comment type="caution">
    <text evidence="1">The sequence shown here is derived from an EMBL/GenBank/DDBJ whole genome shotgun (WGS) entry which is preliminary data.</text>
</comment>
<organism evidence="1 2">
    <name type="scientific">Protopolystoma xenopodis</name>
    <dbReference type="NCBI Taxonomy" id="117903"/>
    <lineage>
        <taxon>Eukaryota</taxon>
        <taxon>Metazoa</taxon>
        <taxon>Spiralia</taxon>
        <taxon>Lophotrochozoa</taxon>
        <taxon>Platyhelminthes</taxon>
        <taxon>Monogenea</taxon>
        <taxon>Polyopisthocotylea</taxon>
        <taxon>Polystomatidea</taxon>
        <taxon>Polystomatidae</taxon>
        <taxon>Protopolystoma</taxon>
    </lineage>
</organism>
<dbReference type="EMBL" id="CAAALY010250144">
    <property type="protein sequence ID" value="VEL35578.1"/>
    <property type="molecule type" value="Genomic_DNA"/>
</dbReference>
<dbReference type="AlphaFoldDB" id="A0A448XFR8"/>
<reference evidence="1" key="1">
    <citation type="submission" date="2018-11" db="EMBL/GenBank/DDBJ databases">
        <authorList>
            <consortium name="Pathogen Informatics"/>
        </authorList>
    </citation>
    <scope>NUCLEOTIDE SEQUENCE</scope>
</reference>
<proteinExistence type="predicted"/>